<dbReference type="InterPro" id="IPR006935">
    <property type="entry name" value="Helicase/UvrB_N"/>
</dbReference>
<name>A0A0T5NQ47_9RHOB</name>
<dbReference type="GO" id="GO:0016787">
    <property type="term" value="F:hydrolase activity"/>
    <property type="evidence" value="ECO:0007669"/>
    <property type="project" value="InterPro"/>
</dbReference>
<dbReference type="AlphaFoldDB" id="A0A0T5NQ47"/>
<protein>
    <recommendedName>
        <fullName evidence="5">Helicase</fullName>
    </recommendedName>
</protein>
<sequence>MVDLFAQSILFAVPELIGVHGRIGGALVKQVAMPPRQRKLFLSELRQRQLKGVLGEADDGYRIAFVDRRTNASIEADEVFIIEDASSVDACISSLSRGTADRLTPKPLNPTRCEPELLAKTTKAVQAAWDGKFELREEKLASDAVMSAGLRPPQVGAVHASLAHWSVSDNPGTIVMPTGTGKTETMIALATAVVAPRLLIVVPNDALRTQISEKFMSLGILPACGCLPEFVARPVVATLNRRPKSVEEVDQVFHAANVVVTTMNVAGQAASAVQQRMAELASHLFVDEAHHIGAKTWRRFRSYFSKTKVLQFTATPFRRDKVRVDGRHIYVYPLWKAQEEGYFKRIKYLPVSGADDIDTDEQIVDLVGQVLEEDRQNGFDHLVMARCARQARAEELIHLYRAKYPQHEPMVLHSGLSDSERRDAIERLRTRQSRIVLCVNMLGEGFDLPDLKIAALHDKHRSEAVTLQFIGRFTRARSDLGDATVIANVALGDINEPLKALYAEDADWNRLISNIGQSRTEREVRREAVFEGFTAAPERFPLETLSPRMSTVIYKTSGVVWQPELIEEVFPPTSIVEGPHINPHENLAIFVKRDQDQPKWTTSRAVHNTEYNLYMVHWDGERDLLFIHSSRLKDMHEPLAKKLCGDGVSRIGGEEVYRCLNGVRRLCLNTLGLSETQRRPVRYSQFMGTDITEHIDTLPGNRNRSKTNLFGQGYTDQGKVTIGCSRKGKFWSYDATNNFGEWIDWCHDLGRKVLDDSIPTDAFLKNLIRPVRQKRMPSLTPVAIVWPERILDQDEERVELTVNGRRHPILNCDIGVGRFSDEGPVRILISIDDSSCEFEMTIEDGFAVYRQVDTVPISVSLGRRSLTIQEWFKEDPPHIYYGNGDMLVDSELFKLPDRESIEPFDPGKMIERDWGGVDIRVESQGKLKIENSIQRSMIDELISSGRFDVVFDDDGTGEAADIVCIKEDGDTIFVHLFHCKYSSEDTPGSRIDDLYEVCGQSQKSLRWRENPRFFFQHLRKREGDRLRKGGNSRYELGDASIVNNWLGRWSELTYRFEVSAVQPGYSKKLAKKDHMELLAATSSLLMETWSIPFELICSE</sequence>
<dbReference type="SMART" id="SM00487">
    <property type="entry name" value="DEXDc"/>
    <property type="match status" value="1"/>
</dbReference>
<dbReference type="EMBL" id="LAXJ01000023">
    <property type="protein sequence ID" value="KRS11085.1"/>
    <property type="molecule type" value="Genomic_DNA"/>
</dbReference>
<dbReference type="PATRIC" id="fig|1641875.4.peg.2030"/>
<gene>
    <name evidence="3" type="ORF">XM53_17615</name>
</gene>
<evidence type="ECO:0000313" key="4">
    <source>
        <dbReference type="Proteomes" id="UP000051295"/>
    </source>
</evidence>
<dbReference type="GO" id="GO:0005829">
    <property type="term" value="C:cytosol"/>
    <property type="evidence" value="ECO:0007669"/>
    <property type="project" value="TreeGrafter"/>
</dbReference>
<accession>A0A0T5NQ47</accession>
<dbReference type="GO" id="GO:0003677">
    <property type="term" value="F:DNA binding"/>
    <property type="evidence" value="ECO:0007669"/>
    <property type="project" value="InterPro"/>
</dbReference>
<dbReference type="InterPro" id="IPR050742">
    <property type="entry name" value="Helicase_Restrict-Modif_Enz"/>
</dbReference>
<keyword evidence="4" id="KW-1185">Reference proteome</keyword>
<evidence type="ECO:0000313" key="3">
    <source>
        <dbReference type="EMBL" id="KRS11085.1"/>
    </source>
</evidence>
<dbReference type="Proteomes" id="UP000051295">
    <property type="component" value="Unassembled WGS sequence"/>
</dbReference>
<evidence type="ECO:0008006" key="5">
    <source>
        <dbReference type="Google" id="ProtNLM"/>
    </source>
</evidence>
<organism evidence="3 4">
    <name type="scientific">Roseovarius atlanticus</name>
    <dbReference type="NCBI Taxonomy" id="1641875"/>
    <lineage>
        <taxon>Bacteria</taxon>
        <taxon>Pseudomonadati</taxon>
        <taxon>Pseudomonadota</taxon>
        <taxon>Alphaproteobacteria</taxon>
        <taxon>Rhodobacterales</taxon>
        <taxon>Roseobacteraceae</taxon>
        <taxon>Roseovarius</taxon>
    </lineage>
</organism>
<dbReference type="SMART" id="SM00490">
    <property type="entry name" value="HELICc"/>
    <property type="match status" value="1"/>
</dbReference>
<dbReference type="CDD" id="cd17926">
    <property type="entry name" value="DEXHc_RE"/>
    <property type="match status" value="1"/>
</dbReference>
<dbReference type="InterPro" id="IPR027417">
    <property type="entry name" value="P-loop_NTPase"/>
</dbReference>
<dbReference type="GO" id="GO:0005524">
    <property type="term" value="F:ATP binding"/>
    <property type="evidence" value="ECO:0007669"/>
    <property type="project" value="InterPro"/>
</dbReference>
<dbReference type="Pfam" id="PF04851">
    <property type="entry name" value="ResIII"/>
    <property type="match status" value="1"/>
</dbReference>
<dbReference type="RefSeq" id="WP_160321411.1">
    <property type="nucleotide sequence ID" value="NZ_LAXJ01000023.1"/>
</dbReference>
<dbReference type="Gene3D" id="3.40.50.300">
    <property type="entry name" value="P-loop containing nucleotide triphosphate hydrolases"/>
    <property type="match status" value="2"/>
</dbReference>
<dbReference type="SUPFAM" id="SSF52540">
    <property type="entry name" value="P-loop containing nucleoside triphosphate hydrolases"/>
    <property type="match status" value="1"/>
</dbReference>
<dbReference type="InterPro" id="IPR001650">
    <property type="entry name" value="Helicase_C-like"/>
</dbReference>
<feature type="domain" description="Helicase C-terminal" evidence="2">
    <location>
        <begin position="362"/>
        <end position="528"/>
    </location>
</feature>
<dbReference type="PANTHER" id="PTHR47396:SF1">
    <property type="entry name" value="ATP-DEPENDENT HELICASE IRC3-RELATED"/>
    <property type="match status" value="1"/>
</dbReference>
<dbReference type="InterPro" id="IPR014001">
    <property type="entry name" value="Helicase_ATP-bd"/>
</dbReference>
<dbReference type="PANTHER" id="PTHR47396">
    <property type="entry name" value="TYPE I RESTRICTION ENZYME ECOKI R PROTEIN"/>
    <property type="match status" value="1"/>
</dbReference>
<proteinExistence type="predicted"/>
<evidence type="ECO:0000259" key="2">
    <source>
        <dbReference type="PROSITE" id="PS51194"/>
    </source>
</evidence>
<feature type="domain" description="Helicase ATP-binding" evidence="1">
    <location>
        <begin position="163"/>
        <end position="334"/>
    </location>
</feature>
<comment type="caution">
    <text evidence="3">The sequence shown here is derived from an EMBL/GenBank/DDBJ whole genome shotgun (WGS) entry which is preliminary data.</text>
</comment>
<dbReference type="OrthoDB" id="9803459at2"/>
<dbReference type="STRING" id="1641875.XM53_17615"/>
<evidence type="ECO:0000259" key="1">
    <source>
        <dbReference type="PROSITE" id="PS51192"/>
    </source>
</evidence>
<dbReference type="PROSITE" id="PS51194">
    <property type="entry name" value="HELICASE_CTER"/>
    <property type="match status" value="1"/>
</dbReference>
<reference evidence="3 4" key="1">
    <citation type="submission" date="2015-04" db="EMBL/GenBank/DDBJ databases">
        <title>The draft genome sequence of Roseovarius sp.R12b.</title>
        <authorList>
            <person name="Li G."/>
            <person name="Lai Q."/>
            <person name="Shao Z."/>
            <person name="Yan P."/>
        </authorList>
    </citation>
    <scope>NUCLEOTIDE SEQUENCE [LARGE SCALE GENOMIC DNA]</scope>
    <source>
        <strain evidence="3 4">R12B</strain>
    </source>
</reference>
<dbReference type="Pfam" id="PF00271">
    <property type="entry name" value="Helicase_C"/>
    <property type="match status" value="1"/>
</dbReference>
<dbReference type="PROSITE" id="PS51192">
    <property type="entry name" value="HELICASE_ATP_BIND_1"/>
    <property type="match status" value="1"/>
</dbReference>